<dbReference type="HOGENOM" id="CLU_798848_0_0_5"/>
<name>Q2CER8_OCEGH</name>
<keyword evidence="2" id="KW-1185">Reference proteome</keyword>
<dbReference type="STRING" id="314256.OG2516_14985"/>
<accession>Q2CER8</accession>
<protein>
    <recommendedName>
        <fullName evidence="3">Protein kinase domain-containing protein</fullName>
    </recommendedName>
</protein>
<evidence type="ECO:0000313" key="1">
    <source>
        <dbReference type="EMBL" id="EAR51190.1"/>
    </source>
</evidence>
<comment type="caution">
    <text evidence="1">The sequence shown here is derived from an EMBL/GenBank/DDBJ whole genome shotgun (WGS) entry which is preliminary data.</text>
</comment>
<proteinExistence type="predicted"/>
<reference evidence="1 2" key="1">
    <citation type="journal article" date="2010" name="J. Bacteriol.">
        <title>Genome sequences of Oceanicola granulosus HTCC2516(T) and Oceanicola batsensis HTCC2597(TDelta).</title>
        <authorList>
            <person name="Thrash J.C."/>
            <person name="Cho J.C."/>
            <person name="Vergin K.L."/>
            <person name="Giovannoni S.J."/>
        </authorList>
    </citation>
    <scope>NUCLEOTIDE SEQUENCE [LARGE SCALE GENOMIC DNA]</scope>
    <source>
        <strain evidence="2">ATCC BAA-861 / DSM 15982 / KCTC 12143 / HTCC2516</strain>
    </source>
</reference>
<dbReference type="EMBL" id="AAOT01000016">
    <property type="protein sequence ID" value="EAR51190.1"/>
    <property type="molecule type" value="Genomic_DNA"/>
</dbReference>
<evidence type="ECO:0000313" key="2">
    <source>
        <dbReference type="Proteomes" id="UP000003635"/>
    </source>
</evidence>
<evidence type="ECO:0008006" key="3">
    <source>
        <dbReference type="Google" id="ProtNLM"/>
    </source>
</evidence>
<dbReference type="AlphaFoldDB" id="Q2CER8"/>
<sequence length="347" mass="38834">MFAVVADGRLEALADELDIAPERAVVAFNPLLQAEAATARARPFHSEEVARAAHLLASLTEESGRLLRVTRSEAEAEAVARRLLDGPAWAALDAAVEARRAEMASAYPVLADLSRFKYRAKVERVRYGEATAVLKTYRRNARDAMAREAGFAREIGRLSDVPPRILEQTDNALLFEDIDNALRVRRILGLRVPLPLPLARVRELAEFVRLCCAQGFDAIDLTPRDNVLIDAETGRLRAIDFEFATRRDGPVRPEESYCLSGVPASAQVARPLLNAMEEDPYPSKWRPYTGLSKRSFLRDPPWLQHLKRVALHPFWLVGFAAGAMVRRRRHRATRGENIDAVAWRGRG</sequence>
<dbReference type="eggNOG" id="ENOG5033UN2">
    <property type="taxonomic scope" value="Bacteria"/>
</dbReference>
<organism evidence="1 2">
    <name type="scientific">Oceanicola granulosus (strain ATCC BAA-861 / DSM 15982 / KCTC 12143 / HTCC2516)</name>
    <dbReference type="NCBI Taxonomy" id="314256"/>
    <lineage>
        <taxon>Bacteria</taxon>
        <taxon>Pseudomonadati</taxon>
        <taxon>Pseudomonadota</taxon>
        <taxon>Alphaproteobacteria</taxon>
        <taxon>Rhodobacterales</taxon>
        <taxon>Roseobacteraceae</taxon>
        <taxon>Oceanicola</taxon>
    </lineage>
</organism>
<dbReference type="Proteomes" id="UP000003635">
    <property type="component" value="Unassembled WGS sequence"/>
</dbReference>
<gene>
    <name evidence="1" type="ORF">OG2516_14985</name>
</gene>